<dbReference type="PANTHER" id="PTHR37943:SF1">
    <property type="entry name" value="PROTEIN VES"/>
    <property type="match status" value="1"/>
</dbReference>
<accession>A0A840A6P5</accession>
<dbReference type="SUPFAM" id="SSF51182">
    <property type="entry name" value="RmlC-like cupins"/>
    <property type="match status" value="1"/>
</dbReference>
<protein>
    <recommendedName>
        <fullName evidence="3">HutD family protein</fullName>
    </recommendedName>
</protein>
<dbReference type="InterPro" id="IPR011051">
    <property type="entry name" value="RmlC_Cupin_sf"/>
</dbReference>
<gene>
    <name evidence="1" type="ORF">GGQ61_003992</name>
</gene>
<keyword evidence="2" id="KW-1185">Reference proteome</keyword>
<dbReference type="PANTHER" id="PTHR37943">
    <property type="entry name" value="PROTEIN VES"/>
    <property type="match status" value="1"/>
</dbReference>
<dbReference type="Gene3D" id="2.60.120.10">
    <property type="entry name" value="Jelly Rolls"/>
    <property type="match status" value="1"/>
</dbReference>
<comment type="caution">
    <text evidence="1">The sequence shown here is derived from an EMBL/GenBank/DDBJ whole genome shotgun (WGS) entry which is preliminary data.</text>
</comment>
<evidence type="ECO:0000313" key="1">
    <source>
        <dbReference type="EMBL" id="MBB3893250.1"/>
    </source>
</evidence>
<dbReference type="Proteomes" id="UP000530564">
    <property type="component" value="Unassembled WGS sequence"/>
</dbReference>
<organism evidence="1 2">
    <name type="scientific">Phenylobacterium haematophilum</name>
    <dbReference type="NCBI Taxonomy" id="98513"/>
    <lineage>
        <taxon>Bacteria</taxon>
        <taxon>Pseudomonadati</taxon>
        <taxon>Pseudomonadota</taxon>
        <taxon>Alphaproteobacteria</taxon>
        <taxon>Caulobacterales</taxon>
        <taxon>Caulobacteraceae</taxon>
        <taxon>Phenylobacterium</taxon>
    </lineage>
</organism>
<dbReference type="RefSeq" id="WP_183776635.1">
    <property type="nucleotide sequence ID" value="NZ_JACIDK010000008.1"/>
</dbReference>
<proteinExistence type="predicted"/>
<evidence type="ECO:0008006" key="3">
    <source>
        <dbReference type="Google" id="ProtNLM"/>
    </source>
</evidence>
<reference evidence="1 2" key="1">
    <citation type="submission" date="2020-08" db="EMBL/GenBank/DDBJ databases">
        <title>Genomic Encyclopedia of Type Strains, Phase IV (KMG-IV): sequencing the most valuable type-strain genomes for metagenomic binning, comparative biology and taxonomic classification.</title>
        <authorList>
            <person name="Goeker M."/>
        </authorList>
    </citation>
    <scope>NUCLEOTIDE SEQUENCE [LARGE SCALE GENOMIC DNA]</scope>
    <source>
        <strain evidence="1 2">DSM 21793</strain>
    </source>
</reference>
<dbReference type="CDD" id="cd20293">
    <property type="entry name" value="cupin_HutD_N"/>
    <property type="match status" value="1"/>
</dbReference>
<dbReference type="InterPro" id="IPR014710">
    <property type="entry name" value="RmlC-like_jellyroll"/>
</dbReference>
<name>A0A840A6P5_9CAUL</name>
<dbReference type="InterPro" id="IPR010282">
    <property type="entry name" value="Uncharacterised_HutD/Ves"/>
</dbReference>
<dbReference type="EMBL" id="JACIDK010000008">
    <property type="protein sequence ID" value="MBB3893250.1"/>
    <property type="molecule type" value="Genomic_DNA"/>
</dbReference>
<evidence type="ECO:0000313" key="2">
    <source>
        <dbReference type="Proteomes" id="UP000530564"/>
    </source>
</evidence>
<dbReference type="Pfam" id="PF05962">
    <property type="entry name" value="HutD"/>
    <property type="match status" value="1"/>
</dbReference>
<sequence length="181" mass="19451">MRILRAADRIPTPWKNGGGLTCEVAAWPPGASLPHFEWRASIAEVTSDGPFSDFEGVDRVITVLEGAGLELRFEGHKAVRVDTSAVPLAFPGDVPCSAALVGGAVRDFNVMVRRGRWAAHVRRVDAPTTLHMQAEVTIVLARTSASLDVNCLGPEDAVLIEGEHEVDLVHGAWVVAELTRV</sequence>
<dbReference type="AlphaFoldDB" id="A0A840A6P5"/>